<evidence type="ECO:0000313" key="5">
    <source>
        <dbReference type="Proteomes" id="UP000078046"/>
    </source>
</evidence>
<dbReference type="InterPro" id="IPR032792">
    <property type="entry name" value="AGL_glucanoTrfase"/>
</dbReference>
<dbReference type="AlphaFoldDB" id="A0A177B4E7"/>
<evidence type="ECO:0000259" key="1">
    <source>
        <dbReference type="Pfam" id="PF06202"/>
    </source>
</evidence>
<dbReference type="PANTHER" id="PTHR10569:SF2">
    <property type="entry name" value="GLYCOGEN DEBRANCHING ENZYME"/>
    <property type="match status" value="1"/>
</dbReference>
<accession>A0A177B4E7</accession>
<dbReference type="Pfam" id="PF06202">
    <property type="entry name" value="GDE_C"/>
    <property type="match status" value="1"/>
</dbReference>
<dbReference type="InterPro" id="IPR010401">
    <property type="entry name" value="AGL/Gdb1"/>
</dbReference>
<dbReference type="Proteomes" id="UP000078046">
    <property type="component" value="Unassembled WGS sequence"/>
</dbReference>
<dbReference type="SUPFAM" id="SSF51445">
    <property type="entry name" value="(Trans)glycosidases"/>
    <property type="match status" value="1"/>
</dbReference>
<reference evidence="4 5" key="1">
    <citation type="submission" date="2016-04" db="EMBL/GenBank/DDBJ databases">
        <title>The genome of Intoshia linei affirms orthonectids as highly simplified spiralians.</title>
        <authorList>
            <person name="Mikhailov K.V."/>
            <person name="Slusarev G.S."/>
            <person name="Nikitin M.A."/>
            <person name="Logacheva M.D."/>
            <person name="Penin A."/>
            <person name="Aleoshin V."/>
            <person name="Panchin Y.V."/>
        </authorList>
    </citation>
    <scope>NUCLEOTIDE SEQUENCE [LARGE SCALE GENOMIC DNA]</scope>
    <source>
        <strain evidence="4">Intl2013</strain>
        <tissue evidence="4">Whole animal</tissue>
    </source>
</reference>
<evidence type="ECO:0000259" key="2">
    <source>
        <dbReference type="Pfam" id="PF14701"/>
    </source>
</evidence>
<sequence length="1185" mass="137972">MGAFFFVLTQTNLKELKIFVNTTLKNLIWDINSKQFEQIKIHLLEAIKNVLANIKWRFIDENGPRYKSVTKDTPFQWSYFKDNGIVSCLKDEETYMKSHGEQIMANNGWVMNDDPMRNFAGPNSWVYLRRELIPWGDNVKLNYGTGPADVPYLYDRMTEYIQNIASVFDGIRLDNCHSTPIHVCEYLLREARKQMCTNIYNYGGKPMGSFMEQRICLARESKARALLADQTHDNQPIIDKYNLRQFLPMMAVVSMVNNSICSNRGFDELVPYHIDVVTEKNMYQDCYYLSDQVLDLIKLRKIFNDFHMDISRKETFYNEIYTDEFSENIISIKRYDTTRHSSLVLLAHMDFSDNKKSLKNIKGCSQSEILKVNNNYEKLKKKCHYVYDIHETDVFHEILFEGSIDYAKDSDGFVRDNEFITGILDSNLYFKDIPSYGKSRFYDYKHSAYNKLVLNNFLPGSVMIFRLICSPPIEDHFMFIEEKIKDLQNVVPNVRRRSVSFNVQGEINDLAEYIDLVDLNYILFKADKEIETYDVKTVNNSVYNIPMYGPLIFSGLVGIESLLCKIRRTNDIGHAMCQNILKGCWLLDYIVERLNKRTSCADLGKWFECIFECIKSLPNHQLLPYFDIIIKNIVLILQMKLTLKMSNKISNGSVFLKKLAFSSVSFIGCQHDSTLPIPNKKYLKKFKRDFTSNVTLAAGFPHFTTGLFRMWGRDTCISIPGVLLITNRRELALDILMSFASVIYKGLVPNLIDGSGKYTRYNCRDASWFWLYSVRYYDETSKTSDNILDFYLIRKGIINILKNHAKGISFTEKAPNGDFSQLDRNMALEGFKIEAGVDWDTGFVYGGNPYNCGTWMDKMGESTWGNNKGRPSTPRNGSSIELVGLCYSALKWLNKKDLSRWKMPNGVNRTVHGVTSYISFYDWAALIKENFQKYFFIPYEPEMKEYVEAINNNKEPYILQRKEIKYEYDEYSDDSSSNESFHEESFGTFHPTYAKRFCMYIDTLNDKATSYKIRPNFFIAVVVATDLFDVEHIYNSVIYSAIVLLGTLGIKTLDKTDPDYRGSYDMQDSSDTNTACGFNYHQGPEWLWLTGYYCMARLITSKNYSIQMKRREYMVDALMEVDFFISRWHKHLDASEWKGVPELTNKQGEYCPHSCSSQLWSVATMMEAVLVYNEVRHFYKNFKIT</sequence>
<feature type="domain" description="Glycogen debranching enzyme glucanotransferase" evidence="2">
    <location>
        <begin position="20"/>
        <end position="193"/>
    </location>
</feature>
<feature type="domain" description="Glycogen debranching enzyme C-terminal" evidence="1">
    <location>
        <begin position="690"/>
        <end position="1167"/>
    </location>
</feature>
<dbReference type="Pfam" id="PF14702">
    <property type="entry name" value="hGDE_central"/>
    <property type="match status" value="1"/>
</dbReference>
<feature type="domain" description="Glycogen debranching enzyme central" evidence="3">
    <location>
        <begin position="296"/>
        <end position="594"/>
    </location>
</feature>
<proteinExistence type="predicted"/>
<dbReference type="GO" id="GO:0004135">
    <property type="term" value="F:amylo-alpha-1,6-glucosidase activity"/>
    <property type="evidence" value="ECO:0007669"/>
    <property type="project" value="InterPro"/>
</dbReference>
<dbReference type="PANTHER" id="PTHR10569">
    <property type="entry name" value="GLYCOGEN DEBRANCHING ENZYME"/>
    <property type="match status" value="1"/>
</dbReference>
<dbReference type="SUPFAM" id="SSF48208">
    <property type="entry name" value="Six-hairpin glycosidases"/>
    <property type="match status" value="1"/>
</dbReference>
<dbReference type="Pfam" id="PF14701">
    <property type="entry name" value="hDGE_amylase"/>
    <property type="match status" value="1"/>
</dbReference>
<evidence type="ECO:0000259" key="3">
    <source>
        <dbReference type="Pfam" id="PF14702"/>
    </source>
</evidence>
<comment type="caution">
    <text evidence="4">The sequence shown here is derived from an EMBL/GenBank/DDBJ whole genome shotgun (WGS) entry which is preliminary data.</text>
</comment>
<keyword evidence="5" id="KW-1185">Reference proteome</keyword>
<dbReference type="GO" id="GO:0004134">
    <property type="term" value="F:4-alpha-glucanotransferase activity"/>
    <property type="evidence" value="ECO:0007669"/>
    <property type="project" value="InterPro"/>
</dbReference>
<dbReference type="InterPro" id="IPR032788">
    <property type="entry name" value="AGL_central"/>
</dbReference>
<name>A0A177B4E7_9BILA</name>
<dbReference type="InterPro" id="IPR008928">
    <property type="entry name" value="6-hairpin_glycosidase_sf"/>
</dbReference>
<evidence type="ECO:0000313" key="4">
    <source>
        <dbReference type="EMBL" id="OAF68493.1"/>
    </source>
</evidence>
<dbReference type="EMBL" id="LWCA01000438">
    <property type="protein sequence ID" value="OAF68493.1"/>
    <property type="molecule type" value="Genomic_DNA"/>
</dbReference>
<dbReference type="InterPro" id="IPR032790">
    <property type="entry name" value="GDE_C"/>
</dbReference>
<dbReference type="OrthoDB" id="10248904at2759"/>
<gene>
    <name evidence="4" type="ORF">A3Q56_03738</name>
</gene>
<dbReference type="GO" id="GO:0005980">
    <property type="term" value="P:glycogen catabolic process"/>
    <property type="evidence" value="ECO:0007669"/>
    <property type="project" value="InterPro"/>
</dbReference>
<organism evidence="4 5">
    <name type="scientific">Intoshia linei</name>
    <dbReference type="NCBI Taxonomy" id="1819745"/>
    <lineage>
        <taxon>Eukaryota</taxon>
        <taxon>Metazoa</taxon>
        <taxon>Spiralia</taxon>
        <taxon>Lophotrochozoa</taxon>
        <taxon>Mesozoa</taxon>
        <taxon>Orthonectida</taxon>
        <taxon>Rhopaluridae</taxon>
        <taxon>Intoshia</taxon>
    </lineage>
</organism>
<protein>
    <submittedName>
        <fullName evidence="4">Uncharacterized protein</fullName>
    </submittedName>
</protein>
<dbReference type="InterPro" id="IPR017853">
    <property type="entry name" value="GH"/>
</dbReference>